<dbReference type="OMA" id="KRYNDEC"/>
<dbReference type="NCBIfam" id="TIGR01638">
    <property type="entry name" value="Atha_cystat_rel"/>
    <property type="match status" value="1"/>
</dbReference>
<name>V4JUM4_EUTSA</name>
<dbReference type="SUPFAM" id="SSF54403">
    <property type="entry name" value="Cystatin/monellin"/>
    <property type="match status" value="1"/>
</dbReference>
<proteinExistence type="predicted"/>
<gene>
    <name evidence="1" type="ORF">EUTSA_v10023855mg</name>
</gene>
<dbReference type="PANTHER" id="PTHR31228">
    <property type="entry name" value="CYSTATIN/MONELLIN SUPERFAMILY PROTEIN"/>
    <property type="match status" value="1"/>
</dbReference>
<protein>
    <submittedName>
        <fullName evidence="1">Uncharacterized protein</fullName>
    </submittedName>
</protein>
<dbReference type="eggNOG" id="ENOG502SZH5">
    <property type="taxonomic scope" value="Eukaryota"/>
</dbReference>
<dbReference type="AlphaFoldDB" id="V4JUM4"/>
<dbReference type="Proteomes" id="UP000030689">
    <property type="component" value="Unassembled WGS sequence"/>
</dbReference>
<dbReference type="InterPro" id="IPR006525">
    <property type="entry name" value="Cystatin-related_pln"/>
</dbReference>
<evidence type="ECO:0000313" key="2">
    <source>
        <dbReference type="Proteomes" id="UP000030689"/>
    </source>
</evidence>
<dbReference type="Gramene" id="ESQ29055">
    <property type="protein sequence ID" value="ESQ29055"/>
    <property type="gene ID" value="EUTSA_v10023855mg"/>
</dbReference>
<dbReference type="KEGG" id="eus:EUTSA_v10023855mg"/>
<evidence type="ECO:0000313" key="1">
    <source>
        <dbReference type="EMBL" id="ESQ29055.1"/>
    </source>
</evidence>
<sequence>CWKSWLEDAFLLCTPDDPECLKYHYMTKTEKDEPQLTVEQEIAEMNKQIYESEGFDIDYSMFRCLFNYHLVDPDDHDFLKEPENDGDLMKRVSQESLKRYNQEKETAFEFVEVEKANYHFCCGFMFLITFYVLDPFDHQRKTFQARIFYSSIYPTEYVFCRPKPDPNVHSDESSEEDVEKGI</sequence>
<dbReference type="PANTHER" id="PTHR31228:SF36">
    <property type="entry name" value="CYSTATIN_MONELLIN SUPERFAMILY PROTEIN"/>
    <property type="match status" value="1"/>
</dbReference>
<accession>V4JUM4</accession>
<dbReference type="OrthoDB" id="1097723at2759"/>
<organism evidence="1 2">
    <name type="scientific">Eutrema salsugineum</name>
    <name type="common">Saltwater cress</name>
    <name type="synonym">Sisymbrium salsugineum</name>
    <dbReference type="NCBI Taxonomy" id="72664"/>
    <lineage>
        <taxon>Eukaryota</taxon>
        <taxon>Viridiplantae</taxon>
        <taxon>Streptophyta</taxon>
        <taxon>Embryophyta</taxon>
        <taxon>Tracheophyta</taxon>
        <taxon>Spermatophyta</taxon>
        <taxon>Magnoliopsida</taxon>
        <taxon>eudicotyledons</taxon>
        <taxon>Gunneridae</taxon>
        <taxon>Pentapetalae</taxon>
        <taxon>rosids</taxon>
        <taxon>malvids</taxon>
        <taxon>Brassicales</taxon>
        <taxon>Brassicaceae</taxon>
        <taxon>Eutremeae</taxon>
        <taxon>Eutrema</taxon>
    </lineage>
</organism>
<dbReference type="Gene3D" id="3.10.450.10">
    <property type="match status" value="1"/>
</dbReference>
<keyword evidence="2" id="KW-1185">Reference proteome</keyword>
<feature type="non-terminal residue" evidence="1">
    <location>
        <position position="1"/>
    </location>
</feature>
<dbReference type="EMBL" id="KI517881">
    <property type="protein sequence ID" value="ESQ29055.1"/>
    <property type="molecule type" value="Genomic_DNA"/>
</dbReference>
<dbReference type="InterPro" id="IPR046350">
    <property type="entry name" value="Cystatin_sf"/>
</dbReference>
<reference evidence="1 2" key="1">
    <citation type="journal article" date="2013" name="Front. Plant Sci.">
        <title>The Reference Genome of the Halophytic Plant Eutrema salsugineum.</title>
        <authorList>
            <person name="Yang R."/>
            <person name="Jarvis D.E."/>
            <person name="Chen H."/>
            <person name="Beilstein M.A."/>
            <person name="Grimwood J."/>
            <person name="Jenkins J."/>
            <person name="Shu S."/>
            <person name="Prochnik S."/>
            <person name="Xin M."/>
            <person name="Ma C."/>
            <person name="Schmutz J."/>
            <person name="Wing R.A."/>
            <person name="Mitchell-Olds T."/>
            <person name="Schumaker K.S."/>
            <person name="Wang X."/>
        </authorList>
    </citation>
    <scope>NUCLEOTIDE SEQUENCE [LARGE SCALE GENOMIC DNA]</scope>
</reference>